<evidence type="ECO:0000256" key="1">
    <source>
        <dbReference type="SAM" id="MobiDB-lite"/>
    </source>
</evidence>
<accession>A0A0C9U2N0</accession>
<proteinExistence type="predicted"/>
<feature type="region of interest" description="Disordered" evidence="1">
    <location>
        <begin position="418"/>
        <end position="441"/>
    </location>
</feature>
<dbReference type="EMBL" id="KN837172">
    <property type="protein sequence ID" value="KIJ37093.1"/>
    <property type="molecule type" value="Genomic_DNA"/>
</dbReference>
<dbReference type="PANTHER" id="PTHR31687">
    <property type="match status" value="1"/>
</dbReference>
<sequence length="441" mass="48817">MNILAQADPLQSATYLRTLPSIRERCSRVHLLGQQGRLEYFDYDADKESDVVKFCLKIIEIKRDYSDLQAIPPHGRWRHFDIGRSRIEPLVAEWSQSNSEVEVCKRLIDLFLVSVLLDAGAGNAWRYHEVGSGEQYSRSEGLAIASLDMFKGGTFSSINGQPYRVDAAGLEHLTSETVASAMQVSDANPMTGIDGRTSLIANLSKALKSNTEFFGAEGRPGNMIDFLNSQSLTVGSSDFRRRVHISALWSVLIDGLAPIWPKSRIELAGISLGDVWPCPALEKSNKHPVDPKADSLVPFHKLSQWLTYSLIEPIEKILKWKVEGIEDLTGLPEYRNGGLLVDLGVLSIRPGTLDSGFYPDPSSPIPRLPPSHPAIIEWRAMTVIELDRIADLIRKALNLPNLNLAQVLESATWKGGREIAKEKRPETGGPPIDIESDGTVF</sequence>
<dbReference type="InterPro" id="IPR012469">
    <property type="entry name" value="DUF1688"/>
</dbReference>
<evidence type="ECO:0000313" key="2">
    <source>
        <dbReference type="EMBL" id="KIJ37093.1"/>
    </source>
</evidence>
<dbReference type="PANTHER" id="PTHR31687:SF3">
    <property type="entry name" value="PROTEIN URG3"/>
    <property type="match status" value="1"/>
</dbReference>
<evidence type="ECO:0008006" key="4">
    <source>
        <dbReference type="Google" id="ProtNLM"/>
    </source>
</evidence>
<dbReference type="AlphaFoldDB" id="A0A0C9U2N0"/>
<organism evidence="2 3">
    <name type="scientific">Sphaerobolus stellatus (strain SS14)</name>
    <dbReference type="NCBI Taxonomy" id="990650"/>
    <lineage>
        <taxon>Eukaryota</taxon>
        <taxon>Fungi</taxon>
        <taxon>Dikarya</taxon>
        <taxon>Basidiomycota</taxon>
        <taxon>Agaricomycotina</taxon>
        <taxon>Agaricomycetes</taxon>
        <taxon>Phallomycetidae</taxon>
        <taxon>Geastrales</taxon>
        <taxon>Sphaerobolaceae</taxon>
        <taxon>Sphaerobolus</taxon>
    </lineage>
</organism>
<reference evidence="2 3" key="1">
    <citation type="submission" date="2014-06" db="EMBL/GenBank/DDBJ databases">
        <title>Evolutionary Origins and Diversification of the Mycorrhizal Mutualists.</title>
        <authorList>
            <consortium name="DOE Joint Genome Institute"/>
            <consortium name="Mycorrhizal Genomics Consortium"/>
            <person name="Kohler A."/>
            <person name="Kuo A."/>
            <person name="Nagy L.G."/>
            <person name="Floudas D."/>
            <person name="Copeland A."/>
            <person name="Barry K.W."/>
            <person name="Cichocki N."/>
            <person name="Veneault-Fourrey C."/>
            <person name="LaButti K."/>
            <person name="Lindquist E.A."/>
            <person name="Lipzen A."/>
            <person name="Lundell T."/>
            <person name="Morin E."/>
            <person name="Murat C."/>
            <person name="Riley R."/>
            <person name="Ohm R."/>
            <person name="Sun H."/>
            <person name="Tunlid A."/>
            <person name="Henrissat B."/>
            <person name="Grigoriev I.V."/>
            <person name="Hibbett D.S."/>
            <person name="Martin F."/>
        </authorList>
    </citation>
    <scope>NUCLEOTIDE SEQUENCE [LARGE SCALE GENOMIC DNA]</scope>
    <source>
        <strain evidence="2 3">SS14</strain>
    </source>
</reference>
<dbReference type="HOGENOM" id="CLU_026445_1_0_1"/>
<evidence type="ECO:0000313" key="3">
    <source>
        <dbReference type="Proteomes" id="UP000054279"/>
    </source>
</evidence>
<gene>
    <name evidence="2" type="ORF">M422DRAFT_61061</name>
</gene>
<dbReference type="Proteomes" id="UP000054279">
    <property type="component" value="Unassembled WGS sequence"/>
</dbReference>
<keyword evidence="3" id="KW-1185">Reference proteome</keyword>
<dbReference type="Pfam" id="PF07958">
    <property type="entry name" value="DUF1688"/>
    <property type="match status" value="1"/>
</dbReference>
<dbReference type="OrthoDB" id="2153176at2759"/>
<protein>
    <recommendedName>
        <fullName evidence="4">Uracil catabolism protein 4</fullName>
    </recommendedName>
</protein>
<name>A0A0C9U2N0_SPHS4</name>